<protein>
    <submittedName>
        <fullName evidence="9">ComEC/Rec2 family competence protein</fullName>
    </submittedName>
</protein>
<feature type="transmembrane region" description="Helical" evidence="7">
    <location>
        <begin position="45"/>
        <end position="61"/>
    </location>
</feature>
<evidence type="ECO:0000256" key="4">
    <source>
        <dbReference type="ARBA" id="ARBA00022989"/>
    </source>
</evidence>
<evidence type="ECO:0000313" key="10">
    <source>
        <dbReference type="Proteomes" id="UP000568696"/>
    </source>
</evidence>
<dbReference type="AlphaFoldDB" id="A0A7X8MVY0"/>
<keyword evidence="3 7" id="KW-0812">Transmembrane</keyword>
<dbReference type="InterPro" id="IPR052159">
    <property type="entry name" value="Competence_DNA_uptake"/>
</dbReference>
<evidence type="ECO:0000256" key="5">
    <source>
        <dbReference type="ARBA" id="ARBA00023136"/>
    </source>
</evidence>
<dbReference type="EMBL" id="JAAYSN010000166">
    <property type="protein sequence ID" value="NLP39324.1"/>
    <property type="molecule type" value="Genomic_DNA"/>
</dbReference>
<feature type="transmembrane region" description="Helical" evidence="7">
    <location>
        <begin position="198"/>
        <end position="221"/>
    </location>
</feature>
<evidence type="ECO:0000256" key="1">
    <source>
        <dbReference type="ARBA" id="ARBA00004651"/>
    </source>
</evidence>
<evidence type="ECO:0000256" key="6">
    <source>
        <dbReference type="SAM" id="MobiDB-lite"/>
    </source>
</evidence>
<feature type="region of interest" description="Disordered" evidence="6">
    <location>
        <begin position="513"/>
        <end position="533"/>
    </location>
</feature>
<feature type="transmembrane region" description="Helical" evidence="7">
    <location>
        <begin position="358"/>
        <end position="380"/>
    </location>
</feature>
<gene>
    <name evidence="9" type="ORF">GX356_06345</name>
</gene>
<feature type="domain" description="ComEC/Rec2-related protein" evidence="8">
    <location>
        <begin position="174"/>
        <end position="431"/>
    </location>
</feature>
<dbReference type="GO" id="GO:0005886">
    <property type="term" value="C:plasma membrane"/>
    <property type="evidence" value="ECO:0007669"/>
    <property type="project" value="UniProtKB-SubCell"/>
</dbReference>
<accession>A0A7X8MVY0</accession>
<evidence type="ECO:0000256" key="3">
    <source>
        <dbReference type="ARBA" id="ARBA00022692"/>
    </source>
</evidence>
<reference evidence="9 10" key="1">
    <citation type="journal article" date="2020" name="Biotechnol. Biofuels">
        <title>New insights from the biogas microbiome by comprehensive genome-resolved metagenomics of nearly 1600 species originating from multiple anaerobic digesters.</title>
        <authorList>
            <person name="Campanaro S."/>
            <person name="Treu L."/>
            <person name="Rodriguez-R L.M."/>
            <person name="Kovalovszki A."/>
            <person name="Ziels R.M."/>
            <person name="Maus I."/>
            <person name="Zhu X."/>
            <person name="Kougias P.G."/>
            <person name="Basile A."/>
            <person name="Luo G."/>
            <person name="Schluter A."/>
            <person name="Konstantinidis K.T."/>
            <person name="Angelidaki I."/>
        </authorList>
    </citation>
    <scope>NUCLEOTIDE SEQUENCE [LARGE SCALE GENOMIC DNA]</scope>
    <source>
        <strain evidence="9">AS23ysBPME_344</strain>
    </source>
</reference>
<dbReference type="Proteomes" id="UP000568696">
    <property type="component" value="Unassembled WGS sequence"/>
</dbReference>
<feature type="transmembrane region" description="Helical" evidence="7">
    <location>
        <begin position="227"/>
        <end position="244"/>
    </location>
</feature>
<organism evidence="9 10">
    <name type="scientific">Corynebacterium pollutisoli</name>
    <dbReference type="NCBI Taxonomy" id="1610489"/>
    <lineage>
        <taxon>Bacteria</taxon>
        <taxon>Bacillati</taxon>
        <taxon>Actinomycetota</taxon>
        <taxon>Actinomycetes</taxon>
        <taxon>Mycobacteriales</taxon>
        <taxon>Corynebacteriaceae</taxon>
        <taxon>Corynebacterium</taxon>
    </lineage>
</organism>
<evidence type="ECO:0000313" key="9">
    <source>
        <dbReference type="EMBL" id="NLP39324.1"/>
    </source>
</evidence>
<feature type="transmembrane region" description="Helical" evidence="7">
    <location>
        <begin position="290"/>
        <end position="311"/>
    </location>
</feature>
<dbReference type="PANTHER" id="PTHR30619:SF7">
    <property type="entry name" value="BETA-LACTAMASE DOMAIN PROTEIN"/>
    <property type="match status" value="1"/>
</dbReference>
<dbReference type="PANTHER" id="PTHR30619">
    <property type="entry name" value="DNA INTERNALIZATION/COMPETENCE PROTEIN COMEC/REC2"/>
    <property type="match status" value="1"/>
</dbReference>
<keyword evidence="2" id="KW-1003">Cell membrane</keyword>
<proteinExistence type="predicted"/>
<evidence type="ECO:0000259" key="8">
    <source>
        <dbReference type="Pfam" id="PF03772"/>
    </source>
</evidence>
<comment type="caution">
    <text evidence="9">The sequence shown here is derived from an EMBL/GenBank/DDBJ whole genome shotgun (WGS) entry which is preliminary data.</text>
</comment>
<feature type="transmembrane region" description="Helical" evidence="7">
    <location>
        <begin position="256"/>
        <end position="284"/>
    </location>
</feature>
<feature type="transmembrane region" description="Helical" evidence="7">
    <location>
        <begin position="323"/>
        <end position="346"/>
    </location>
</feature>
<keyword evidence="5 7" id="KW-0472">Membrane</keyword>
<name>A0A7X8MVY0_9CORY</name>
<dbReference type="NCBIfam" id="TIGR00360">
    <property type="entry name" value="ComEC_N-term"/>
    <property type="match status" value="1"/>
</dbReference>
<evidence type="ECO:0000256" key="2">
    <source>
        <dbReference type="ARBA" id="ARBA00022475"/>
    </source>
</evidence>
<dbReference type="Pfam" id="PF03772">
    <property type="entry name" value="Competence"/>
    <property type="match status" value="1"/>
</dbReference>
<keyword evidence="4 7" id="KW-1133">Transmembrane helix</keyword>
<sequence length="533" mass="55033">MSELRLVPGALVVWAVTLALLLDVPVVPLLLVPLALLWFRQPGQAVLTGVLGTGAAVLVWWRRRLAAGWSAPEEAVGRVVASGTGHVRVALPGHPTPLTVFTGDTPPTGARVLVEAGWSGSGRAGVGGLVGNGDLTVLRDPQGMSRVAATVRGALRAAVDATVGESSRGLIPGMVLGDVGAQSEAEKQLYIDTGLSHLSAVSGANVAIVTSFAVITCRLLTLGPRAQVAAAVGALLGFVGLVGTEPSVLRASVTGLVGLLAVLGSTRLEPIHGLCLAVIGLILWDSDLAVSYGFALSVAATAGIIALHPLLFRPLARTRLPEIVARALAVAVSADIVTLPIIALMAGEVSVVSVLANVLVAPAVAPVTVLGLIAAGLSLLPGPLAWLPLTLLEPCTWWIHTVATWCAGLPVSTVQAEPVWVLIAYGWIIAGIVAGHPVKTVAVLLAWWIYAADVTRPPPEIPLDTLQVHVVEKLEEVDSAPPGTQVIIVRDPAGSPAQRPTVTRDGVPVLFPDRDGEVTLHPDGTQHARDGRF</sequence>
<dbReference type="InterPro" id="IPR004477">
    <property type="entry name" value="ComEC_N"/>
</dbReference>
<feature type="transmembrane region" description="Helical" evidence="7">
    <location>
        <begin position="12"/>
        <end position="39"/>
    </location>
</feature>
<evidence type="ECO:0000256" key="7">
    <source>
        <dbReference type="SAM" id="Phobius"/>
    </source>
</evidence>
<comment type="subcellular location">
    <subcellularLocation>
        <location evidence="1">Cell membrane</location>
        <topology evidence="1">Multi-pass membrane protein</topology>
    </subcellularLocation>
</comment>